<dbReference type="GO" id="GO:0008237">
    <property type="term" value="F:metallopeptidase activity"/>
    <property type="evidence" value="ECO:0007669"/>
    <property type="project" value="UniProtKB-KW"/>
</dbReference>
<dbReference type="Pfam" id="PF01546">
    <property type="entry name" value="Peptidase_M20"/>
    <property type="match status" value="1"/>
</dbReference>
<evidence type="ECO:0000313" key="9">
    <source>
        <dbReference type="EMBL" id="HJF45166.1"/>
    </source>
</evidence>
<dbReference type="SUPFAM" id="SSF55031">
    <property type="entry name" value="Bacterial exopeptidase dimerisation domain"/>
    <property type="match status" value="1"/>
</dbReference>
<keyword evidence="8" id="KW-0482">Metalloprotease</keyword>
<dbReference type="PANTHER" id="PTHR43808:SF31">
    <property type="entry name" value="N-ACETYL-L-CITRULLINE DEACETYLASE"/>
    <property type="match status" value="1"/>
</dbReference>
<proteinExistence type="inferred from homology"/>
<comment type="similarity">
    <text evidence="2">Belongs to the peptidase M20A family.</text>
</comment>
<evidence type="ECO:0000256" key="5">
    <source>
        <dbReference type="ARBA" id="ARBA00022801"/>
    </source>
</evidence>
<dbReference type="GO" id="GO:0006526">
    <property type="term" value="P:L-arginine biosynthetic process"/>
    <property type="evidence" value="ECO:0007669"/>
    <property type="project" value="TreeGrafter"/>
</dbReference>
<gene>
    <name evidence="9" type="ORF">K8U72_05195</name>
</gene>
<evidence type="ECO:0000256" key="4">
    <source>
        <dbReference type="ARBA" id="ARBA00022723"/>
    </source>
</evidence>
<name>A0A921GFQ8_9ACTN</name>
<dbReference type="NCBIfam" id="TIGR01887">
    <property type="entry name" value="dipeptidaselike"/>
    <property type="match status" value="1"/>
</dbReference>
<comment type="cofactor">
    <cofactor evidence="1">
        <name>Zn(2+)</name>
        <dbReference type="ChEBI" id="CHEBI:29105"/>
    </cofactor>
</comment>
<evidence type="ECO:0000313" key="10">
    <source>
        <dbReference type="Proteomes" id="UP000697330"/>
    </source>
</evidence>
<reference evidence="9" key="2">
    <citation type="submission" date="2021-09" db="EMBL/GenBank/DDBJ databases">
        <authorList>
            <person name="Gilroy R."/>
        </authorList>
    </citation>
    <scope>NUCLEOTIDE SEQUENCE</scope>
    <source>
        <strain evidence="9">CHK124-7917</strain>
    </source>
</reference>
<dbReference type="SUPFAM" id="SSF53187">
    <property type="entry name" value="Zn-dependent exopeptidases"/>
    <property type="match status" value="1"/>
</dbReference>
<keyword evidence="3" id="KW-0645">Protease</keyword>
<protein>
    <submittedName>
        <fullName evidence="9">Sapep family Mn(2+)-dependent dipeptidase</fullName>
        <ecNumber evidence="9">3.4.13.-</ecNumber>
    </submittedName>
</protein>
<keyword evidence="4" id="KW-0479">Metal-binding</keyword>
<comment type="caution">
    <text evidence="9">The sequence shown here is derived from an EMBL/GenBank/DDBJ whole genome shotgun (WGS) entry which is preliminary data.</text>
</comment>
<sequence>MVDEQFKQQVDAYVDEVWEDVVADIDRLVRHESVEDLSAAEPGKPWGPASNGALVEAERMAERLGLEVTDVDGYLGFADVPGASGPDRHIATIAHTDIVPVGLGWHFPPLEVTRKDGYLVGRGVQDDKGPFVLSLYAAHFFARRAAAGETLPYTLRCIIGNNEETGMGDVPYYLERYPEPLFCFSPDADFPLICGEKGLYQGRFTSGQVAGEKIVELDGGTVPNAICGQATALVRADAASLPAAERIAVEPAGEGLVRITATGIGGHASMPAGTVNAIGVLARYLLAQGLAGAGERDFLELLVTLTEDAYGRASGIAAADDKFGELTCVAGTIRTVDGRFVQTVDSRYPTTTTGEAITARLSELAAAHGCAFEQTSGDAPFYISPDSPEIQALLATYAEYAGKPDAQAFTIGGGTYARHFARACAFGPGDFDPDKPAWVGGEHGPDEAVSEDALRRALKIYIVAIARLMELDL</sequence>
<evidence type="ECO:0000256" key="1">
    <source>
        <dbReference type="ARBA" id="ARBA00001947"/>
    </source>
</evidence>
<evidence type="ECO:0000256" key="2">
    <source>
        <dbReference type="ARBA" id="ARBA00006247"/>
    </source>
</evidence>
<reference evidence="9" key="1">
    <citation type="journal article" date="2021" name="PeerJ">
        <title>Extensive microbial diversity within the chicken gut microbiome revealed by metagenomics and culture.</title>
        <authorList>
            <person name="Gilroy R."/>
            <person name="Ravi A."/>
            <person name="Getino M."/>
            <person name="Pursley I."/>
            <person name="Horton D.L."/>
            <person name="Alikhan N.F."/>
            <person name="Baker D."/>
            <person name="Gharbi K."/>
            <person name="Hall N."/>
            <person name="Watson M."/>
            <person name="Adriaenssens E.M."/>
            <person name="Foster-Nyarko E."/>
            <person name="Jarju S."/>
            <person name="Secka A."/>
            <person name="Antonio M."/>
            <person name="Oren A."/>
            <person name="Chaudhuri R.R."/>
            <person name="La Ragione R."/>
            <person name="Hildebrand F."/>
            <person name="Pallen M.J."/>
        </authorList>
    </citation>
    <scope>NUCLEOTIDE SEQUENCE</scope>
    <source>
        <strain evidence="9">CHK124-7917</strain>
    </source>
</reference>
<evidence type="ECO:0000256" key="7">
    <source>
        <dbReference type="ARBA" id="ARBA00022997"/>
    </source>
</evidence>
<evidence type="ECO:0000256" key="6">
    <source>
        <dbReference type="ARBA" id="ARBA00022833"/>
    </source>
</evidence>
<dbReference type="GO" id="GO:0008270">
    <property type="term" value="F:zinc ion binding"/>
    <property type="evidence" value="ECO:0007669"/>
    <property type="project" value="InterPro"/>
</dbReference>
<dbReference type="PANTHER" id="PTHR43808">
    <property type="entry name" value="ACETYLORNITHINE DEACETYLASE"/>
    <property type="match status" value="1"/>
</dbReference>
<dbReference type="GO" id="GO:0016805">
    <property type="term" value="F:dipeptidase activity"/>
    <property type="evidence" value="ECO:0007669"/>
    <property type="project" value="UniProtKB-KW"/>
</dbReference>
<keyword evidence="5 9" id="KW-0378">Hydrolase</keyword>
<organism evidence="9 10">
    <name type="scientific">Thermophilibacter provencensis</name>
    <dbReference type="NCBI Taxonomy" id="1852386"/>
    <lineage>
        <taxon>Bacteria</taxon>
        <taxon>Bacillati</taxon>
        <taxon>Actinomycetota</taxon>
        <taxon>Coriobacteriia</taxon>
        <taxon>Coriobacteriales</taxon>
        <taxon>Atopobiaceae</taxon>
        <taxon>Thermophilibacter</taxon>
    </lineage>
</organism>
<dbReference type="AlphaFoldDB" id="A0A921GFQ8"/>
<evidence type="ECO:0000256" key="3">
    <source>
        <dbReference type="ARBA" id="ARBA00022670"/>
    </source>
</evidence>
<dbReference type="GO" id="GO:0006508">
    <property type="term" value="P:proteolysis"/>
    <property type="evidence" value="ECO:0007669"/>
    <property type="project" value="UniProtKB-KW"/>
</dbReference>
<accession>A0A921GFQ8</accession>
<dbReference type="InterPro" id="IPR010964">
    <property type="entry name" value="M20A_pepV-rel"/>
</dbReference>
<evidence type="ECO:0000256" key="8">
    <source>
        <dbReference type="ARBA" id="ARBA00023049"/>
    </source>
</evidence>
<dbReference type="Proteomes" id="UP000697330">
    <property type="component" value="Unassembled WGS sequence"/>
</dbReference>
<dbReference type="RefSeq" id="WP_274959015.1">
    <property type="nucleotide sequence ID" value="NZ_DYWQ01000080.1"/>
</dbReference>
<dbReference type="GO" id="GO:0008777">
    <property type="term" value="F:acetylornithine deacetylase activity"/>
    <property type="evidence" value="ECO:0007669"/>
    <property type="project" value="TreeGrafter"/>
</dbReference>
<dbReference type="Gene3D" id="3.30.70.360">
    <property type="match status" value="2"/>
</dbReference>
<dbReference type="InterPro" id="IPR002933">
    <property type="entry name" value="Peptidase_M20"/>
</dbReference>
<dbReference type="Gene3D" id="3.40.630.10">
    <property type="entry name" value="Zn peptidases"/>
    <property type="match status" value="1"/>
</dbReference>
<dbReference type="InterPro" id="IPR036264">
    <property type="entry name" value="Bact_exopeptidase_dim_dom"/>
</dbReference>
<dbReference type="InterPro" id="IPR050072">
    <property type="entry name" value="Peptidase_M20A"/>
</dbReference>
<dbReference type="EMBL" id="DYWQ01000080">
    <property type="protein sequence ID" value="HJF45166.1"/>
    <property type="molecule type" value="Genomic_DNA"/>
</dbReference>
<dbReference type="EC" id="3.4.13.-" evidence="9"/>
<keyword evidence="6" id="KW-0862">Zinc</keyword>
<keyword evidence="7 9" id="KW-0224">Dipeptidase</keyword>